<comment type="caution">
    <text evidence="7">The sequence shown here is derived from an EMBL/GenBank/DDBJ whole genome shotgun (WGS) entry which is preliminary data.</text>
</comment>
<feature type="domain" description="ABC transmembrane type-1" evidence="6">
    <location>
        <begin position="101"/>
        <end position="312"/>
    </location>
</feature>
<dbReference type="PROSITE" id="PS50928">
    <property type="entry name" value="ABC_TM1"/>
    <property type="match status" value="1"/>
</dbReference>
<dbReference type="EMBL" id="LNQE01001517">
    <property type="protein sequence ID" value="KUG15992.1"/>
    <property type="molecule type" value="Genomic_DNA"/>
</dbReference>
<dbReference type="InterPro" id="IPR035906">
    <property type="entry name" value="MetI-like_sf"/>
</dbReference>
<dbReference type="SUPFAM" id="SSF161098">
    <property type="entry name" value="MetI-like"/>
    <property type="match status" value="1"/>
</dbReference>
<reference evidence="7" key="1">
    <citation type="journal article" date="2015" name="Proc. Natl. Acad. Sci. U.S.A.">
        <title>Networks of energetic and metabolic interactions define dynamics in microbial communities.</title>
        <authorList>
            <person name="Embree M."/>
            <person name="Liu J.K."/>
            <person name="Al-Bassam M.M."/>
            <person name="Zengler K."/>
        </authorList>
    </citation>
    <scope>NUCLEOTIDE SEQUENCE</scope>
</reference>
<comment type="subcellular location">
    <subcellularLocation>
        <location evidence="1">Membrane</location>
        <topology evidence="1">Multi-pass membrane protein</topology>
    </subcellularLocation>
</comment>
<dbReference type="Gene3D" id="1.10.3720.10">
    <property type="entry name" value="MetI-like"/>
    <property type="match status" value="1"/>
</dbReference>
<feature type="transmembrane region" description="Helical" evidence="5">
    <location>
        <begin position="262"/>
        <end position="281"/>
    </location>
</feature>
<feature type="transmembrane region" description="Helical" evidence="5">
    <location>
        <begin position="71"/>
        <end position="89"/>
    </location>
</feature>
<feature type="transmembrane region" description="Helical" evidence="5">
    <location>
        <begin position="293"/>
        <end position="312"/>
    </location>
</feature>
<evidence type="ECO:0000256" key="2">
    <source>
        <dbReference type="ARBA" id="ARBA00022692"/>
    </source>
</evidence>
<dbReference type="GO" id="GO:0055085">
    <property type="term" value="P:transmembrane transport"/>
    <property type="evidence" value="ECO:0007669"/>
    <property type="project" value="InterPro"/>
</dbReference>
<dbReference type="InterPro" id="IPR000515">
    <property type="entry name" value="MetI-like"/>
</dbReference>
<protein>
    <submittedName>
        <fullName evidence="7">Oligopeptide transport system permease protein oppb</fullName>
    </submittedName>
</protein>
<feature type="transmembrane region" description="Helical" evidence="5">
    <location>
        <begin position="189"/>
        <end position="211"/>
    </location>
</feature>
<feature type="transmembrane region" description="Helical" evidence="5">
    <location>
        <begin position="136"/>
        <end position="169"/>
    </location>
</feature>
<feature type="transmembrane region" description="Helical" evidence="5">
    <location>
        <begin position="12"/>
        <end position="28"/>
    </location>
</feature>
<organism evidence="7">
    <name type="scientific">hydrocarbon metagenome</name>
    <dbReference type="NCBI Taxonomy" id="938273"/>
    <lineage>
        <taxon>unclassified sequences</taxon>
        <taxon>metagenomes</taxon>
        <taxon>ecological metagenomes</taxon>
    </lineage>
</organism>
<sequence length="327" mass="35680">MSNEGRKRGGALSYIIALLAIFALNFILPRMMPGNPLQAIYGDEALVAMTPQMEVHLTELFALDKSWSEQMVAYVLALLQGNLGFSYYYKDEVSSVIMGALPWTLLLVGLSLLIATVVGVMLGIESGYRRGERIDRGLLAGLMLLGGLPDFFLGIVLLLIFGVSLNLFPLSGALTPYSGLEGFPLVADIARHLALPLAALVLVDLGGIYLLTRNTVVTILKEGFMLTARAKGCSEFCLRYSHAGRNALLPVTTATGLRIPQLITGALFIEIIFSYPGLGLMLRTALDARDYPLIQGILLLVTVTVLFANLFVDQIYKRLDPRTRYAH</sequence>
<dbReference type="PANTHER" id="PTHR43376:SF1">
    <property type="entry name" value="OLIGOPEPTIDE TRANSPORT SYSTEM PERMEASE PROTEIN"/>
    <property type="match status" value="1"/>
</dbReference>
<keyword evidence="3 5" id="KW-1133">Transmembrane helix</keyword>
<evidence type="ECO:0000256" key="5">
    <source>
        <dbReference type="SAM" id="Phobius"/>
    </source>
</evidence>
<evidence type="ECO:0000256" key="3">
    <source>
        <dbReference type="ARBA" id="ARBA00022989"/>
    </source>
</evidence>
<keyword evidence="2 5" id="KW-0812">Transmembrane</keyword>
<feature type="transmembrane region" description="Helical" evidence="5">
    <location>
        <begin position="101"/>
        <end position="124"/>
    </location>
</feature>
<evidence type="ECO:0000256" key="1">
    <source>
        <dbReference type="ARBA" id="ARBA00004141"/>
    </source>
</evidence>
<evidence type="ECO:0000259" key="6">
    <source>
        <dbReference type="PROSITE" id="PS50928"/>
    </source>
</evidence>
<keyword evidence="4 5" id="KW-0472">Membrane</keyword>
<evidence type="ECO:0000313" key="7">
    <source>
        <dbReference type="EMBL" id="KUG15992.1"/>
    </source>
</evidence>
<accession>A0A0W8F510</accession>
<gene>
    <name evidence="7" type="ORF">ASZ90_014323</name>
</gene>
<dbReference type="CDD" id="cd06261">
    <property type="entry name" value="TM_PBP2"/>
    <property type="match status" value="1"/>
</dbReference>
<dbReference type="GO" id="GO:0016020">
    <property type="term" value="C:membrane"/>
    <property type="evidence" value="ECO:0007669"/>
    <property type="project" value="UniProtKB-SubCell"/>
</dbReference>
<name>A0A0W8F510_9ZZZZ</name>
<dbReference type="Pfam" id="PF00528">
    <property type="entry name" value="BPD_transp_1"/>
    <property type="match status" value="1"/>
</dbReference>
<evidence type="ECO:0000256" key="4">
    <source>
        <dbReference type="ARBA" id="ARBA00023136"/>
    </source>
</evidence>
<dbReference type="AlphaFoldDB" id="A0A0W8F510"/>
<proteinExistence type="predicted"/>
<dbReference type="PANTHER" id="PTHR43376">
    <property type="entry name" value="OLIGOPEPTIDE TRANSPORT SYSTEM PERMEASE PROTEIN"/>
    <property type="match status" value="1"/>
</dbReference>